<feature type="compositionally biased region" description="Pro residues" evidence="2">
    <location>
        <begin position="295"/>
        <end position="354"/>
    </location>
</feature>
<feature type="compositionally biased region" description="Polar residues" evidence="2">
    <location>
        <begin position="1932"/>
        <end position="1942"/>
    </location>
</feature>
<name>A0ABR3RD30_9PLEO</name>
<reference evidence="5 6" key="1">
    <citation type="submission" date="2024-02" db="EMBL/GenBank/DDBJ databases">
        <title>De novo assembly and annotation of 12 fungi associated with fruit tree decline syndrome in Ontario, Canada.</title>
        <authorList>
            <person name="Sulman M."/>
            <person name="Ellouze W."/>
            <person name="Ilyukhin E."/>
        </authorList>
    </citation>
    <scope>NUCLEOTIDE SEQUENCE [LARGE SCALE GENOMIC DNA]</scope>
    <source>
        <strain evidence="5 6">M42-189</strain>
    </source>
</reference>
<keyword evidence="6" id="KW-1185">Reference proteome</keyword>
<feature type="compositionally biased region" description="Basic residues" evidence="2">
    <location>
        <begin position="2434"/>
        <end position="2452"/>
    </location>
</feature>
<feature type="transmembrane region" description="Helical" evidence="3">
    <location>
        <begin position="832"/>
        <end position="854"/>
    </location>
</feature>
<feature type="transmembrane region" description="Helical" evidence="3">
    <location>
        <begin position="694"/>
        <end position="713"/>
    </location>
</feature>
<dbReference type="InterPro" id="IPR003604">
    <property type="entry name" value="Matrin/U1-like-C_Znf_C2H2"/>
</dbReference>
<feature type="compositionally biased region" description="Polar residues" evidence="2">
    <location>
        <begin position="2148"/>
        <end position="2165"/>
    </location>
</feature>
<feature type="transmembrane region" description="Helical" evidence="3">
    <location>
        <begin position="903"/>
        <end position="922"/>
    </location>
</feature>
<feature type="compositionally biased region" description="Basic and acidic residues" evidence="2">
    <location>
        <begin position="2167"/>
        <end position="2192"/>
    </location>
</feature>
<feature type="region of interest" description="Disordered" evidence="2">
    <location>
        <begin position="1077"/>
        <end position="1429"/>
    </location>
</feature>
<feature type="compositionally biased region" description="Basic and acidic residues" evidence="2">
    <location>
        <begin position="2271"/>
        <end position="2285"/>
    </location>
</feature>
<feature type="compositionally biased region" description="Gly residues" evidence="2">
    <location>
        <begin position="1091"/>
        <end position="1104"/>
    </location>
</feature>
<feature type="region of interest" description="Disordered" evidence="2">
    <location>
        <begin position="1783"/>
        <end position="1805"/>
    </location>
</feature>
<feature type="region of interest" description="Disordered" evidence="2">
    <location>
        <begin position="253"/>
        <end position="356"/>
    </location>
</feature>
<organism evidence="5 6">
    <name type="scientific">Paraconiothyrium brasiliense</name>
    <dbReference type="NCBI Taxonomy" id="300254"/>
    <lineage>
        <taxon>Eukaryota</taxon>
        <taxon>Fungi</taxon>
        <taxon>Dikarya</taxon>
        <taxon>Ascomycota</taxon>
        <taxon>Pezizomycotina</taxon>
        <taxon>Dothideomycetes</taxon>
        <taxon>Pleosporomycetidae</taxon>
        <taxon>Pleosporales</taxon>
        <taxon>Massarineae</taxon>
        <taxon>Didymosphaeriaceae</taxon>
        <taxon>Paraconiothyrium</taxon>
    </lineage>
</organism>
<feature type="domain" description="U1-type" evidence="4">
    <location>
        <begin position="1630"/>
        <end position="1663"/>
    </location>
</feature>
<feature type="compositionally biased region" description="Polar residues" evidence="2">
    <location>
        <begin position="2099"/>
        <end position="2112"/>
    </location>
</feature>
<feature type="transmembrane region" description="Helical" evidence="3">
    <location>
        <begin position="662"/>
        <end position="682"/>
    </location>
</feature>
<feature type="compositionally biased region" description="Low complexity" evidence="2">
    <location>
        <begin position="262"/>
        <end position="290"/>
    </location>
</feature>
<keyword evidence="3" id="KW-1133">Transmembrane helix</keyword>
<feature type="compositionally biased region" description="Acidic residues" evidence="2">
    <location>
        <begin position="1154"/>
        <end position="1177"/>
    </location>
</feature>
<feature type="compositionally biased region" description="Pro residues" evidence="2">
    <location>
        <begin position="1139"/>
        <end position="1148"/>
    </location>
</feature>
<dbReference type="Proteomes" id="UP001521785">
    <property type="component" value="Unassembled WGS sequence"/>
</dbReference>
<evidence type="ECO:0000259" key="4">
    <source>
        <dbReference type="SMART" id="SM00451"/>
    </source>
</evidence>
<feature type="compositionally biased region" description="Polar residues" evidence="2">
    <location>
        <begin position="1851"/>
        <end position="1861"/>
    </location>
</feature>
<feature type="domain" description="U1-type" evidence="4">
    <location>
        <begin position="1466"/>
        <end position="1502"/>
    </location>
</feature>
<keyword evidence="1" id="KW-0479">Metal-binding</keyword>
<keyword evidence="3" id="KW-0812">Transmembrane</keyword>
<feature type="compositionally biased region" description="Basic residues" evidence="2">
    <location>
        <begin position="2068"/>
        <end position="2082"/>
    </location>
</feature>
<proteinExistence type="predicted"/>
<evidence type="ECO:0000256" key="2">
    <source>
        <dbReference type="SAM" id="MobiDB-lite"/>
    </source>
</evidence>
<feature type="compositionally biased region" description="Basic and acidic residues" evidence="2">
    <location>
        <begin position="2053"/>
        <end position="2067"/>
    </location>
</feature>
<feature type="transmembrane region" description="Helical" evidence="3">
    <location>
        <begin position="591"/>
        <end position="609"/>
    </location>
</feature>
<feature type="transmembrane region" description="Helical" evidence="3">
    <location>
        <begin position="874"/>
        <end position="891"/>
    </location>
</feature>
<evidence type="ECO:0000256" key="1">
    <source>
        <dbReference type="ARBA" id="ARBA00022771"/>
    </source>
</evidence>
<feature type="compositionally biased region" description="Basic and acidic residues" evidence="2">
    <location>
        <begin position="2333"/>
        <end position="2356"/>
    </location>
</feature>
<feature type="region of interest" description="Disordered" evidence="2">
    <location>
        <begin position="1846"/>
        <end position="2452"/>
    </location>
</feature>
<keyword evidence="3" id="KW-0472">Membrane</keyword>
<feature type="compositionally biased region" description="Basic and acidic residues" evidence="2">
    <location>
        <begin position="2235"/>
        <end position="2244"/>
    </location>
</feature>
<accession>A0ABR3RD30</accession>
<keyword evidence="1" id="KW-0862">Zinc</keyword>
<evidence type="ECO:0000313" key="5">
    <source>
        <dbReference type="EMBL" id="KAL1602333.1"/>
    </source>
</evidence>
<feature type="compositionally biased region" description="Basic and acidic residues" evidence="2">
    <location>
        <begin position="1349"/>
        <end position="1360"/>
    </location>
</feature>
<sequence>MATQLWHGALAAGQFVAEYPMPAAYAYAAFVGSLAVPHYFPNITTVRTTIDPYPINATDINNLLNEIQRENILTQDTTIVKILWEKLETSGNKRLPRNVADCENLSRQIDYVLSTNGFDSKFLRHINCTARYEGYQPPARVRVPDIDFLPPGVKIWLKSGSGPSPEAVSKRRPSLTTIKSATATATEYYVGTGSEPAWAEGPRTTSAEADISCYLPKCLTVTSTRWAIETKTVILIDGNPPSGLVETPIATTNETGVKPASSDKSNSSGSVTSDVTSDSSGSSTSTPSSESTDRPQPPPTDPVPPPTDPVPPPTDPVSPPTDPVPPPTDPVPPPTDPVPPPTDPSPPPEEPSPPTSVTLSGLWSYFWAQASRPFLQIIYYSKLTTNSEYVDYVIRKDLDRLTGGHYEEIIENDVAWMVFKAISIIPWVSHETRAKWCRNGMAQIFAPDLFVDACTHVDKNLSRAAFKHALLELPKTKRNWQVWKDWLATPSRKARAVPAFITASWRNFLNNNPRGDDLKAAWEVLCYYGDHLSAAWEVLCYFGRKVSWWTSGILVYPRFADAIARSVLIIAATVIVHGFPLVYAQLQTHTTLAWMALCAFIAWCIRVLYVNLGGFGSLDIACLGIGCVASEIIHRFTRPKFNSPRRLRQFIFQYIDSLRRKLLGRLGIEVVTVLAYVHFFLAPSEGCPDPRLRLPLFCILSSTTAYHLTRLYVAMDPWRIPVRHDQELHKAVWDRFRAVNGNIRLSPLGWPLGWLIFASAMWVPLNGCLDWKIMIFAAYVGARIGYSLPPPPNNEVPVHVQIQDRPLAYARELYHELQLIQLSSVGHHYIPWIWWSLIMFGSTLRFLLSAAYAYSFHGGEEQCSPINPDRWPGIAILASVPTLLFILRLYFRDIPEKRALEGPLQYCFWLGLTASFGVYSIWSIGWTGCDLDAPVAAITVLLWSLVRWRFGVIGSFWDELPTIPPTIRGQRKAKGKQTGAPGYISNTLDANDGFSTELADAAFGLGTINTRTPPVTSHGPVMLQDGSQASLYSAPLSTSAQPTNVIIQEGRSRPGLRQRFDAATLVTLDVTPGQSVTIPGHPHIKVTYRGSGSGDNGSVGGVGRGGDRRMGKRPTVPDEYEGPGGEGEPDDGPSDPTIPRTPPSPSPPLSGGEDNGEDESDGSNDGTDDGAAEELALEQEASQSSSSHENSDLYDPPTPPPRSPRGPHSGVSDSYPKGPEAQPPSITPPQKTSTSPGTTAQDSQSDTSLASAGQSFPDEIEEEPSESEDDRNEYLPSNPNLEMPKVPKRQFIADRDRDSQPAEAGSEVSASRSIDHTAGTKGESTSGTNDKDATNEASEGEGPSEQESSADRGIESDDGKSGTVARVFDKNQSSTSGGNKVETKKPIVTQSKDERDPSVTDSKNGTKDKRPEGTEASKESESGASPQQRIALPIPRLGTALTPVFAQSHNPFRSDYMRELRDVDNQRYWWCDLCNFIAKVGNDEWLHHTLTKEHLKRSVQEKIEEADLQFKLSKEQPTKQGDKPEGITFSMLSYAKGPAYEIPTYKIPAYEIDPALFNQFLLKTKTTDIRRAKKYLHLAHGNLDDAVALFFDQPEYHFMTPQRLGRRRHRETMRAQERKQVEERSREIEEGRRYCMACQEKVSSEVFQDHLHSAEHRKQEDKYHSWKYCPICDMFYGSWDSHSGYDRHRRLKPKSTNVIIDDKERGWLWCSTCNARFGPGYPKDGDSPEDHYRRHTHWRAEEAEARGLQQPRHYQYCWDCGYGVTVQNYPEHVRSEEHIRKTVQRGGGGPYGGGGSYGGGGGGIEDDKIVVDENMADENTAEAHVPGDFAYDSDTEGVSSYAVYQPPVPSVQHSEPNTENPAANADNDGPQPQPAIATALPQSGNAPATSIPVLREGLSLNLPNDPQPHQHFKQEAAQKATSSGGSAEDTPKNTPTSSPSNANDHKEDGLPALKVSPKLDIDKAPASGRVLPVKAKEASSSRPDATDLDEEVKPVSTAEDRRHQRGAPVKQSPTPIEEKQIDHLGQPPSDGAQGNHDDKEAATGSETATPVKEGGDLKEETETSRRNDKQHKRSKSHGKHHDKNVDKDDQNQMAVKGESSANDSGASNQGHENSAPAATPSQDVPPNQHPKPTTDENYVETQAKHPNGDNSPPSDATAKDVSTSPVDGRRPDQRTRIKEKERQEAEAKKLELESANQVSFGAGERAPDGDTASAGTEAAREKPNQHRGGQKGKHNKDIYREKHGMPPFKNEALPAEPPGTPKGAEGSQRSIENESRAVSGDEHDIIVGSSARNSAADGGRGAEVSQAEEKRKNRRGRKPSKRENFETDEEFEQYQREREEKSKQQAALRERAEARKQQAALEEAENADKQPADGAQPVAGPSQTNADEQEQGDRAAGSSPPPLGSDPPAGGDDQEKHGNLEGVRQSGNDEPKKNGPKKRNKRGGKKRNKAKV</sequence>
<dbReference type="SMART" id="SM00451">
    <property type="entry name" value="ZnF_U1"/>
    <property type="match status" value="2"/>
</dbReference>
<feature type="transmembrane region" description="Helical" evidence="3">
    <location>
        <begin position="563"/>
        <end position="584"/>
    </location>
</feature>
<evidence type="ECO:0000313" key="6">
    <source>
        <dbReference type="Proteomes" id="UP001521785"/>
    </source>
</evidence>
<dbReference type="EMBL" id="JAKJXO020000007">
    <property type="protein sequence ID" value="KAL1602333.1"/>
    <property type="molecule type" value="Genomic_DNA"/>
</dbReference>
<feature type="compositionally biased region" description="Acidic residues" evidence="2">
    <location>
        <begin position="1258"/>
        <end position="1271"/>
    </location>
</feature>
<gene>
    <name evidence="5" type="ORF">SLS60_005748</name>
</gene>
<keyword evidence="1" id="KW-0863">Zinc-finger</keyword>
<feature type="compositionally biased region" description="Polar residues" evidence="2">
    <location>
        <begin position="1228"/>
        <end position="1254"/>
    </location>
</feature>
<feature type="compositionally biased region" description="Gly residues" evidence="2">
    <location>
        <begin position="1785"/>
        <end position="1803"/>
    </location>
</feature>
<comment type="caution">
    <text evidence="5">The sequence shown here is derived from an EMBL/GenBank/DDBJ whole genome shotgun (WGS) entry which is preliminary data.</text>
</comment>
<evidence type="ECO:0000256" key="3">
    <source>
        <dbReference type="SAM" id="Phobius"/>
    </source>
</evidence>
<feature type="compositionally biased region" description="Basic and acidic residues" evidence="2">
    <location>
        <begin position="1291"/>
        <end position="1300"/>
    </location>
</feature>
<feature type="compositionally biased region" description="Low complexity" evidence="2">
    <location>
        <begin position="1178"/>
        <end position="1187"/>
    </location>
</feature>
<protein>
    <recommendedName>
        <fullName evidence="4">U1-type domain-containing protein</fullName>
    </recommendedName>
</protein>
<feature type="compositionally biased region" description="Basic and acidic residues" evidence="2">
    <location>
        <begin position="1381"/>
        <end position="1421"/>
    </location>
</feature>
<feature type="transmembrane region" description="Helical" evidence="3">
    <location>
        <begin position="615"/>
        <end position="636"/>
    </location>
</feature>